<dbReference type="EMBL" id="CAKOGP040000668">
    <property type="protein sequence ID" value="CAJ1937800.1"/>
    <property type="molecule type" value="Genomic_DNA"/>
</dbReference>
<organism evidence="2 3">
    <name type="scientific">Cylindrotheca closterium</name>
    <dbReference type="NCBI Taxonomy" id="2856"/>
    <lineage>
        <taxon>Eukaryota</taxon>
        <taxon>Sar</taxon>
        <taxon>Stramenopiles</taxon>
        <taxon>Ochrophyta</taxon>
        <taxon>Bacillariophyta</taxon>
        <taxon>Bacillariophyceae</taxon>
        <taxon>Bacillariophycidae</taxon>
        <taxon>Bacillariales</taxon>
        <taxon>Bacillariaceae</taxon>
        <taxon>Cylindrotheca</taxon>
    </lineage>
</organism>
<name>A0AAD2FFW6_9STRA</name>
<proteinExistence type="predicted"/>
<dbReference type="Proteomes" id="UP001295423">
    <property type="component" value="Unassembled WGS sequence"/>
</dbReference>
<dbReference type="Pfam" id="PF13306">
    <property type="entry name" value="LRR_5"/>
    <property type="match status" value="1"/>
</dbReference>
<feature type="region of interest" description="Disordered" evidence="1">
    <location>
        <begin position="277"/>
        <end position="328"/>
    </location>
</feature>
<keyword evidence="3" id="KW-1185">Reference proteome</keyword>
<dbReference type="Gene3D" id="1.25.40.20">
    <property type="entry name" value="Ankyrin repeat-containing domain"/>
    <property type="match status" value="1"/>
</dbReference>
<reference evidence="2" key="1">
    <citation type="submission" date="2023-08" db="EMBL/GenBank/DDBJ databases">
        <authorList>
            <person name="Audoor S."/>
            <person name="Bilcke G."/>
        </authorList>
    </citation>
    <scope>NUCLEOTIDE SEQUENCE</scope>
</reference>
<evidence type="ECO:0000256" key="1">
    <source>
        <dbReference type="SAM" id="MobiDB-lite"/>
    </source>
</evidence>
<comment type="caution">
    <text evidence="2">The sequence shown here is derived from an EMBL/GenBank/DDBJ whole genome shotgun (WGS) entry which is preliminary data.</text>
</comment>
<dbReference type="SUPFAM" id="SSF52058">
    <property type="entry name" value="L domain-like"/>
    <property type="match status" value="1"/>
</dbReference>
<dbReference type="InterPro" id="IPR053139">
    <property type="entry name" value="Surface_bspA-like"/>
</dbReference>
<evidence type="ECO:0000313" key="3">
    <source>
        <dbReference type="Proteomes" id="UP001295423"/>
    </source>
</evidence>
<evidence type="ECO:0000313" key="2">
    <source>
        <dbReference type="EMBL" id="CAJ1937800.1"/>
    </source>
</evidence>
<dbReference type="InterPro" id="IPR036770">
    <property type="entry name" value="Ankyrin_rpt-contain_sf"/>
</dbReference>
<feature type="compositionally biased region" description="Low complexity" evidence="1">
    <location>
        <begin position="279"/>
        <end position="290"/>
    </location>
</feature>
<dbReference type="PANTHER" id="PTHR45661">
    <property type="entry name" value="SURFACE ANTIGEN"/>
    <property type="match status" value="1"/>
</dbReference>
<dbReference type="PANTHER" id="PTHR45661:SF3">
    <property type="entry name" value="IG-LIKE DOMAIN-CONTAINING PROTEIN"/>
    <property type="match status" value="1"/>
</dbReference>
<dbReference type="InterPro" id="IPR032675">
    <property type="entry name" value="LRR_dom_sf"/>
</dbReference>
<dbReference type="Gene3D" id="3.80.10.10">
    <property type="entry name" value="Ribonuclease Inhibitor"/>
    <property type="match status" value="1"/>
</dbReference>
<dbReference type="InterPro" id="IPR026906">
    <property type="entry name" value="LRR_5"/>
</dbReference>
<gene>
    <name evidence="2" type="ORF">CYCCA115_LOCUS5824</name>
</gene>
<sequence>MDNLMADHAIVDQGTEAADHHHHHHHHHYHHHEEIPEILFLYDGDEDVPQDATHVKVDPSLRMIYAQSFFVHSHLRHVELPEGLRIIKSRAFFMCEALSNVCFPSTLEEIESGAFVGCAKLSQAILPKGMKVLGSAAFANCESLTHFQVPPLIEVIDVSLLSNCKNLYSVELAPNGIRKIGSRAFKNCHQLRNIVLPDSLEVIENFCFSGCTCLLEALSMEDCDSINANGVNNNDASRTLRFLEALQNRYDLYPLHKLCYYQGFDLSSIMTISAVSEDSSSNNKNNTSNHHQNHDDHDSSSWKSMLQQQQQQQQQSKDLHRPSQEGDQAQAFQTEDISGMTPLHVLALASQPNLELCQAMVRLLLNHTNHNSAFFVSQGKDRWNRDPLMYASMNLTFESTAMTQYLLEALLSPSLNALGLAAWRSQVRHDMDRLLQMSTTRSERVQHMEQIQVKLNWYLQMERLSLLELAIWKNKKKAILRNELVVFLPLDHDPGKQQEQQEQQRNRANARTLCGAEIVVSHVLLFLGDP</sequence>
<accession>A0AAD2FFW6</accession>
<dbReference type="AlphaFoldDB" id="A0AAD2FFW6"/>
<protein>
    <submittedName>
        <fullName evidence="2">Uncharacterized protein</fullName>
    </submittedName>
</protein>